<dbReference type="EMBL" id="MW507133">
    <property type="protein sequence ID" value="QRI45632.1"/>
    <property type="molecule type" value="Genomic_DNA"/>
</dbReference>
<reference evidence="2" key="1">
    <citation type="submission" date="2021-01" db="EMBL/GenBank/DDBJ databases">
        <authorList>
            <person name="Armon A.P."/>
            <person name="King E.C."/>
            <person name="Reindl C.J."/>
            <person name="Thurnbeck P.E."/>
            <person name="Weberg C.J."/>
            <person name="Westholm D.E."/>
            <person name="Klyczek K."/>
            <person name="Garlena R.A."/>
            <person name="Russell D.A."/>
            <person name="Pope W.H."/>
            <person name="Jacobs-Sera D."/>
            <person name="Hatfull G.F."/>
        </authorList>
    </citation>
    <scope>NUCLEOTIDE SEQUENCE</scope>
</reference>
<organism evidence="2 3">
    <name type="scientific">Gordonia phage RoyalG</name>
    <dbReference type="NCBI Taxonomy" id="2805837"/>
    <lineage>
        <taxon>Viruses</taxon>
        <taxon>Duplodnaviria</taxon>
        <taxon>Heunggongvirae</taxon>
        <taxon>Uroviricota</taxon>
        <taxon>Caudoviricetes</taxon>
        <taxon>Montyvirus</taxon>
        <taxon>Montyvirus stevefrench</taxon>
    </lineage>
</organism>
<dbReference type="InterPro" id="IPR000489">
    <property type="entry name" value="Pterin-binding_dom"/>
</dbReference>
<name>A0A890UUG5_9CAUD</name>
<gene>
    <name evidence="2" type="primary">48</name>
    <name evidence="2" type="ORF">SEA_ROYALG_48</name>
</gene>
<dbReference type="Proteomes" id="UP000614354">
    <property type="component" value="Segment"/>
</dbReference>
<dbReference type="PROSITE" id="PS50972">
    <property type="entry name" value="PTERIN_BINDING"/>
    <property type="match status" value="1"/>
</dbReference>
<dbReference type="GO" id="GO:0042558">
    <property type="term" value="P:pteridine-containing compound metabolic process"/>
    <property type="evidence" value="ECO:0007669"/>
    <property type="project" value="InterPro"/>
</dbReference>
<protein>
    <recommendedName>
        <fullName evidence="1">Pterin-binding domain-containing protein</fullName>
    </recommendedName>
</protein>
<sequence length="92" mass="10397">MILTLKIELADSAVTLDNDFLEEVMSDSDIEDTDELTTDQKVEVATSTVEDFIENLDPEVFEPLTEQFGGMIQLVKLEGLEIEEDEEIEIDD</sequence>
<proteinExistence type="predicted"/>
<evidence type="ECO:0000313" key="2">
    <source>
        <dbReference type="EMBL" id="QRI45632.1"/>
    </source>
</evidence>
<evidence type="ECO:0000313" key="3">
    <source>
        <dbReference type="Proteomes" id="UP000614354"/>
    </source>
</evidence>
<accession>A0A890UUG5</accession>
<evidence type="ECO:0000259" key="1">
    <source>
        <dbReference type="PROSITE" id="PS50972"/>
    </source>
</evidence>
<feature type="domain" description="Pterin-binding" evidence="1">
    <location>
        <begin position="1"/>
        <end position="92"/>
    </location>
</feature>